<protein>
    <submittedName>
        <fullName evidence="7">Uncharacterized protein</fullName>
    </submittedName>
</protein>
<evidence type="ECO:0000313" key="7">
    <source>
        <dbReference type="EnsemblPlants" id="TraesCSU02G013300.1"/>
    </source>
</evidence>
<dbReference type="FunFam" id="3.40.50.150:FF:000061">
    <property type="entry name" value="Caffeic acid O-methyltransferase"/>
    <property type="match status" value="1"/>
</dbReference>
<dbReference type="Gramene" id="TraesARI2B03G00847020.1">
    <property type="protein sequence ID" value="TraesARI2B03G00847020.1"/>
    <property type="gene ID" value="TraesARI2B03G00847020"/>
</dbReference>
<dbReference type="FunFam" id="1.10.10.10:FF:000357">
    <property type="entry name" value="Caffeic acid 3-O-methyltransferase"/>
    <property type="match status" value="1"/>
</dbReference>
<dbReference type="InterPro" id="IPR036390">
    <property type="entry name" value="WH_DNA-bd_sf"/>
</dbReference>
<keyword evidence="8" id="KW-1185">Reference proteome</keyword>
<dbReference type="SUPFAM" id="SSF46785">
    <property type="entry name" value="Winged helix' DNA-binding domain"/>
    <property type="match status" value="1"/>
</dbReference>
<dbReference type="PROSITE" id="PS51683">
    <property type="entry name" value="SAM_OMT_II"/>
    <property type="match status" value="1"/>
</dbReference>
<dbReference type="Gramene" id="TraesROB_scaffold_056130_01G000200.1">
    <property type="protein sequence ID" value="TraesROB_scaffold_056130_01G000200.1"/>
    <property type="gene ID" value="TraesROB_scaffold_056130_01G000200"/>
</dbReference>
<reference evidence="7" key="2">
    <citation type="submission" date="2018-10" db="UniProtKB">
        <authorList>
            <consortium name="EnsemblPlants"/>
        </authorList>
    </citation>
    <scope>IDENTIFICATION</scope>
</reference>
<evidence type="ECO:0000259" key="5">
    <source>
        <dbReference type="Pfam" id="PF00891"/>
    </source>
</evidence>
<dbReference type="Proteomes" id="UP000019116">
    <property type="component" value="Chromosome Un"/>
</dbReference>
<dbReference type="Gene3D" id="3.40.50.150">
    <property type="entry name" value="Vaccinia Virus protein VP39"/>
    <property type="match status" value="1"/>
</dbReference>
<keyword evidence="2" id="KW-0808">Transferase</keyword>
<evidence type="ECO:0000256" key="3">
    <source>
        <dbReference type="ARBA" id="ARBA00022691"/>
    </source>
</evidence>
<dbReference type="GO" id="GO:0008757">
    <property type="term" value="F:S-adenosylmethionine-dependent methyltransferase activity"/>
    <property type="evidence" value="ECO:0000318"/>
    <property type="project" value="GO_Central"/>
</dbReference>
<dbReference type="STRING" id="4565.A0A3B6U336"/>
<dbReference type="Gramene" id="TraesCSU02G013300.1">
    <property type="protein sequence ID" value="TraesCSU02G013300.1"/>
    <property type="gene ID" value="TraesCSU02G013300"/>
</dbReference>
<dbReference type="CDD" id="cd02440">
    <property type="entry name" value="AdoMet_MTases"/>
    <property type="match status" value="1"/>
</dbReference>
<feature type="domain" description="O-methyltransferase dimerisation" evidence="6">
    <location>
        <begin position="20"/>
        <end position="111"/>
    </location>
</feature>
<dbReference type="AlphaFoldDB" id="A0A3B6U336"/>
<evidence type="ECO:0000313" key="8">
    <source>
        <dbReference type="Proteomes" id="UP000019116"/>
    </source>
</evidence>
<dbReference type="InterPro" id="IPR036388">
    <property type="entry name" value="WH-like_DNA-bd_sf"/>
</dbReference>
<dbReference type="RefSeq" id="XP_044321681.1">
    <property type="nucleotide sequence ID" value="XM_044465746.1"/>
</dbReference>
<dbReference type="Pfam" id="PF00891">
    <property type="entry name" value="Methyltransf_2"/>
    <property type="match status" value="1"/>
</dbReference>
<keyword evidence="3" id="KW-0949">S-adenosyl-L-methionine</keyword>
<organism evidence="7">
    <name type="scientific">Triticum aestivum</name>
    <name type="common">Wheat</name>
    <dbReference type="NCBI Taxonomy" id="4565"/>
    <lineage>
        <taxon>Eukaryota</taxon>
        <taxon>Viridiplantae</taxon>
        <taxon>Streptophyta</taxon>
        <taxon>Embryophyta</taxon>
        <taxon>Tracheophyta</taxon>
        <taxon>Spermatophyta</taxon>
        <taxon>Magnoliopsida</taxon>
        <taxon>Liliopsida</taxon>
        <taxon>Poales</taxon>
        <taxon>Poaceae</taxon>
        <taxon>BOP clade</taxon>
        <taxon>Pooideae</taxon>
        <taxon>Triticodae</taxon>
        <taxon>Triticeae</taxon>
        <taxon>Triticinae</taxon>
        <taxon>Triticum</taxon>
    </lineage>
</organism>
<feature type="domain" description="O-methyltransferase C-terminal" evidence="5">
    <location>
        <begin position="135"/>
        <end position="338"/>
    </location>
</feature>
<evidence type="ECO:0000256" key="2">
    <source>
        <dbReference type="ARBA" id="ARBA00022679"/>
    </source>
</evidence>
<dbReference type="SUPFAM" id="SSF53335">
    <property type="entry name" value="S-adenosyl-L-methionine-dependent methyltransferases"/>
    <property type="match status" value="1"/>
</dbReference>
<proteinExistence type="predicted"/>
<gene>
    <name evidence="7" type="primary">LOC123043328</name>
</gene>
<dbReference type="GO" id="GO:0032259">
    <property type="term" value="P:methylation"/>
    <property type="evidence" value="ECO:0000318"/>
    <property type="project" value="GO_Central"/>
</dbReference>
<dbReference type="GO" id="GO:0008171">
    <property type="term" value="F:O-methyltransferase activity"/>
    <property type="evidence" value="ECO:0000318"/>
    <property type="project" value="GO_Central"/>
</dbReference>
<dbReference type="OrthoDB" id="728759at2759"/>
<dbReference type="EnsemblPlants" id="TraesCSU02G013300.1">
    <property type="protein sequence ID" value="TraesCSU02G013300.1"/>
    <property type="gene ID" value="TraesCSU02G013300"/>
</dbReference>
<evidence type="ECO:0000256" key="4">
    <source>
        <dbReference type="PIRSR" id="PIRSR005739-1"/>
    </source>
</evidence>
<dbReference type="OMA" id="CTEEIHE"/>
<accession>A0A3B6U336</accession>
<dbReference type="Gramene" id="TraesLAC2B03G00839880.1">
    <property type="protein sequence ID" value="TraesLAC2B03G00839880.1"/>
    <property type="gene ID" value="TraesLAC2B03G00839880"/>
</dbReference>
<dbReference type="Gramene" id="TraesSTA2B03G00839760.1">
    <property type="protein sequence ID" value="TraesSTA2B03G00839760.1"/>
    <property type="gene ID" value="TraesSTA2B03G00839760"/>
</dbReference>
<dbReference type="Gene3D" id="1.10.10.10">
    <property type="entry name" value="Winged helix-like DNA-binding domain superfamily/Winged helix DNA-binding domain"/>
    <property type="match status" value="1"/>
</dbReference>
<dbReference type="Gramene" id="TraesPARA_EIv1.0_0607660.1">
    <property type="protein sequence ID" value="TraesPARA_EIv1.0_0607660.1.CDS"/>
    <property type="gene ID" value="TraesPARA_EIv1.0_0607660"/>
</dbReference>
<dbReference type="InterPro" id="IPR012967">
    <property type="entry name" value="COMT_dimerisation"/>
</dbReference>
<dbReference type="InterPro" id="IPR029063">
    <property type="entry name" value="SAM-dependent_MTases_sf"/>
</dbReference>
<dbReference type="PANTHER" id="PTHR11746">
    <property type="entry name" value="O-METHYLTRANSFERASE"/>
    <property type="match status" value="1"/>
</dbReference>
<evidence type="ECO:0000259" key="6">
    <source>
        <dbReference type="Pfam" id="PF08100"/>
    </source>
</evidence>
<keyword evidence="1" id="KW-0489">Methyltransferase</keyword>
<dbReference type="PIRSF" id="PIRSF005739">
    <property type="entry name" value="O-mtase"/>
    <property type="match status" value="1"/>
</dbReference>
<dbReference type="Pfam" id="PF08100">
    <property type="entry name" value="Dimerisation"/>
    <property type="match status" value="1"/>
</dbReference>
<dbReference type="InterPro" id="IPR016461">
    <property type="entry name" value="COMT-like"/>
</dbReference>
<evidence type="ECO:0000256" key="1">
    <source>
        <dbReference type="ARBA" id="ARBA00022603"/>
    </source>
</evidence>
<sequence length="357" mass="38831">MSSMAAEMAAVEEEACIYAMQLSSTALLPLTLKNAIELGMLEVLMGAGGKMLSPSEVAARLPTPTTNPDAPAMVDRMLHLLASYKVVSCEVEEGTHARRYGPTPVCKWFTPDHDAISIAPLLLLTNDMVPMESLYHLKDAVLDGGLPFHKAHGMTMYEYTKTDTRLNRVLNEAMKGYSTIITGKLVNLYTGFHDIATLVDVGGGVGATICAVTSKYPHIKGINFDLPHVITEALQSPSVQHVAGDMFKNVPSGDAIVLKWILHNWPDEHCTTLLKNCYGALPAHGRVVIVEGILPVKPEATSRGQQASLTDMIMLTHTAGGKERNQREFEELAKSAGFTGVKTAYIHSNTWVIEFTK</sequence>
<dbReference type="GeneID" id="123043328"/>
<dbReference type="Gramene" id="TraesMAC2B03G00837070.1">
    <property type="protein sequence ID" value="TraesMAC2B03G00837070.1"/>
    <property type="gene ID" value="TraesMAC2B03G00837070"/>
</dbReference>
<name>A0A3B6U336_WHEAT</name>
<dbReference type="SMR" id="A0A3B6U336"/>
<dbReference type="Gramene" id="TraesCLE_scaffold_019831_01G000200.1">
    <property type="protein sequence ID" value="TraesCLE_scaffold_019831_01G000200.1"/>
    <property type="gene ID" value="TraesCLE_scaffold_019831_01G000200"/>
</dbReference>
<dbReference type="Gramene" id="TraesCAD_scaffold_087994_01G000100.1">
    <property type="protein sequence ID" value="TraesCAD_scaffold_087994_01G000100.1"/>
    <property type="gene ID" value="TraesCAD_scaffold_087994_01G000100"/>
</dbReference>
<reference evidence="7" key="1">
    <citation type="submission" date="2018-08" db="EMBL/GenBank/DDBJ databases">
        <authorList>
            <person name="Rossello M."/>
        </authorList>
    </citation>
    <scope>NUCLEOTIDE SEQUENCE [LARGE SCALE GENOMIC DNA]</scope>
    <source>
        <strain evidence="7">cv. Chinese Spring</strain>
    </source>
</reference>
<dbReference type="Gramene" id="TraesKAR2B01G0033480.1">
    <property type="protein sequence ID" value="cds.TraesKAR2B01G0033480.1"/>
    <property type="gene ID" value="TraesKAR2B01G0033480"/>
</dbReference>
<dbReference type="Gramene" id="TraesLDM2B03G00840810.1">
    <property type="protein sequence ID" value="TraesLDM2B03G00840810.1"/>
    <property type="gene ID" value="TraesLDM2B03G00840810"/>
</dbReference>
<dbReference type="InterPro" id="IPR001077">
    <property type="entry name" value="COMT_C"/>
</dbReference>
<feature type="active site" description="Proton acceptor" evidence="4">
    <location>
        <position position="263"/>
    </location>
</feature>
<dbReference type="GO" id="GO:0046983">
    <property type="term" value="F:protein dimerization activity"/>
    <property type="evidence" value="ECO:0007669"/>
    <property type="project" value="InterPro"/>
</dbReference>
<dbReference type="Gramene" id="TraesJUL2B03G00844020.1">
    <property type="protein sequence ID" value="TraesJUL2B03G00844020.1"/>
    <property type="gene ID" value="TraesJUL2B03G00844020"/>
</dbReference>